<dbReference type="BioCyc" id="ECAT999415-HMP:GTTI-824-MONOMER"/>
<evidence type="ECO:0000256" key="2">
    <source>
        <dbReference type="HAMAP-Rule" id="MF_01103"/>
    </source>
</evidence>
<dbReference type="GO" id="GO:0005737">
    <property type="term" value="C:cytoplasm"/>
    <property type="evidence" value="ECO:0007669"/>
    <property type="project" value="UniProtKB-SubCell"/>
</dbReference>
<reference evidence="3 4" key="1">
    <citation type="submission" date="2013-02" db="EMBL/GenBank/DDBJ databases">
        <title>The Genome Sequence of Lactobacillus catenaformis F0143.</title>
        <authorList>
            <consortium name="The Broad Institute Genome Sequencing Platform"/>
            <person name="Earl A."/>
            <person name="Ward D."/>
            <person name="Feldgarden M."/>
            <person name="Gevers D."/>
            <person name="Izard J."/>
            <person name="Blanton J.M."/>
            <person name="Mathney J."/>
            <person name="Dewhirst F.E."/>
            <person name="Young S.K."/>
            <person name="Zeng Q."/>
            <person name="Gargeya S."/>
            <person name="Fitzgerald M."/>
            <person name="Haas B."/>
            <person name="Abouelleil A."/>
            <person name="Alvarado L."/>
            <person name="Arachchi H.M."/>
            <person name="Berlin A."/>
            <person name="Chapman S.B."/>
            <person name="Gearin G."/>
            <person name="Goldberg J."/>
            <person name="Griggs A."/>
            <person name="Gujja S."/>
            <person name="Hansen M."/>
            <person name="Heiman D."/>
            <person name="Howarth C."/>
            <person name="Larimer J."/>
            <person name="Lui A."/>
            <person name="MacDonald P.J.P."/>
            <person name="McCowen C."/>
            <person name="Montmayeur A."/>
            <person name="Murphy C."/>
            <person name="Neiman D."/>
            <person name="Pearson M."/>
            <person name="Priest M."/>
            <person name="Roberts A."/>
            <person name="Saif S."/>
            <person name="Shea T."/>
            <person name="Sisk P."/>
            <person name="Stolte C."/>
            <person name="Sykes S."/>
            <person name="Wortman J."/>
            <person name="Nusbaum C."/>
            <person name="Birren B."/>
        </authorList>
    </citation>
    <scope>NUCLEOTIDE SEQUENCE [LARGE SCALE GENOMIC DNA]</scope>
    <source>
        <strain evidence="3 4">OT 569</strain>
    </source>
</reference>
<dbReference type="Proteomes" id="UP000011758">
    <property type="component" value="Unassembled WGS sequence"/>
</dbReference>
<name>M2PN77_9FIRM</name>
<keyword evidence="4" id="KW-1185">Reference proteome</keyword>
<proteinExistence type="inferred from homology"/>
<dbReference type="AlphaFoldDB" id="M2PN77"/>
<dbReference type="Gene3D" id="1.10.287.540">
    <property type="entry name" value="Helix hairpin bin"/>
    <property type="match status" value="1"/>
</dbReference>
<accession>M2PN77</accession>
<dbReference type="SUPFAM" id="SSF158221">
    <property type="entry name" value="YnzC-like"/>
    <property type="match status" value="1"/>
</dbReference>
<dbReference type="PANTHER" id="PTHR37300:SF1">
    <property type="entry name" value="UPF0291 PROTEIN YNZC"/>
    <property type="match status" value="1"/>
</dbReference>
<dbReference type="Pfam" id="PF05979">
    <property type="entry name" value="DUF896"/>
    <property type="match status" value="1"/>
</dbReference>
<dbReference type="RefSeq" id="WP_004802268.1">
    <property type="nucleotide sequence ID" value="NZ_AUGJ01000008.1"/>
</dbReference>
<protein>
    <recommendedName>
        <fullName evidence="2">UPF0291 protein HMPREF9943_00802</fullName>
    </recommendedName>
</protein>
<dbReference type="eggNOG" id="COG4224">
    <property type="taxonomic scope" value="Bacteria"/>
</dbReference>
<dbReference type="InterPro" id="IPR009242">
    <property type="entry name" value="DUF896"/>
</dbReference>
<dbReference type="EMBL" id="AGEJ01000012">
    <property type="protein sequence ID" value="EMD17024.1"/>
    <property type="molecule type" value="Genomic_DNA"/>
</dbReference>
<keyword evidence="1 2" id="KW-0963">Cytoplasm</keyword>
<evidence type="ECO:0000313" key="4">
    <source>
        <dbReference type="Proteomes" id="UP000011758"/>
    </source>
</evidence>
<dbReference type="STRING" id="999415.HMPREF9943_00802"/>
<dbReference type="OrthoDB" id="390105at2"/>
<dbReference type="HAMAP" id="MF_01103">
    <property type="entry name" value="UPF0291"/>
    <property type="match status" value="1"/>
</dbReference>
<comment type="subcellular location">
    <subcellularLocation>
        <location evidence="2">Cytoplasm</location>
    </subcellularLocation>
</comment>
<dbReference type="PANTHER" id="PTHR37300">
    <property type="entry name" value="UPF0291 PROTEIN CBO2609/CLC_2481"/>
    <property type="match status" value="1"/>
</dbReference>
<sequence length="73" mass="8733">MNQEMDLLIKEINFLANKKKTEGLTDEELVKQKALRDKYIENFRKGFRQELEHIRVIDSQGNDVTPRKMRKVN</sequence>
<evidence type="ECO:0000256" key="1">
    <source>
        <dbReference type="ARBA" id="ARBA00022490"/>
    </source>
</evidence>
<comment type="similarity">
    <text evidence="2">Belongs to the UPF0291 family.</text>
</comment>
<organism evidence="3 4">
    <name type="scientific">Eggerthia catenaformis OT 569 = DSM 20559</name>
    <dbReference type="NCBI Taxonomy" id="999415"/>
    <lineage>
        <taxon>Bacteria</taxon>
        <taxon>Bacillati</taxon>
        <taxon>Bacillota</taxon>
        <taxon>Erysipelotrichia</taxon>
        <taxon>Erysipelotrichales</taxon>
        <taxon>Coprobacillaceae</taxon>
        <taxon>Eggerthia</taxon>
    </lineage>
</organism>
<evidence type="ECO:0000313" key="3">
    <source>
        <dbReference type="EMBL" id="EMD17024.1"/>
    </source>
</evidence>
<gene>
    <name evidence="3" type="ORF">HMPREF9943_00802</name>
</gene>
<comment type="caution">
    <text evidence="3">The sequence shown here is derived from an EMBL/GenBank/DDBJ whole genome shotgun (WGS) entry which is preliminary data.</text>
</comment>